<protein>
    <submittedName>
        <fullName evidence="1">Uncharacterized protein</fullName>
    </submittedName>
</protein>
<dbReference type="AlphaFoldDB" id="A0A2Z7CSE6"/>
<organism evidence="1 2">
    <name type="scientific">Dorcoceras hygrometricum</name>
    <dbReference type="NCBI Taxonomy" id="472368"/>
    <lineage>
        <taxon>Eukaryota</taxon>
        <taxon>Viridiplantae</taxon>
        <taxon>Streptophyta</taxon>
        <taxon>Embryophyta</taxon>
        <taxon>Tracheophyta</taxon>
        <taxon>Spermatophyta</taxon>
        <taxon>Magnoliopsida</taxon>
        <taxon>eudicotyledons</taxon>
        <taxon>Gunneridae</taxon>
        <taxon>Pentapetalae</taxon>
        <taxon>asterids</taxon>
        <taxon>lamiids</taxon>
        <taxon>Lamiales</taxon>
        <taxon>Gesneriaceae</taxon>
        <taxon>Didymocarpoideae</taxon>
        <taxon>Trichosporeae</taxon>
        <taxon>Loxocarpinae</taxon>
        <taxon>Dorcoceras</taxon>
    </lineage>
</organism>
<gene>
    <name evidence="1" type="ORF">F511_23341</name>
</gene>
<proteinExistence type="predicted"/>
<accession>A0A2Z7CSE6</accession>
<reference evidence="1 2" key="1">
    <citation type="journal article" date="2015" name="Proc. Natl. Acad. Sci. U.S.A.">
        <title>The resurrection genome of Boea hygrometrica: A blueprint for survival of dehydration.</title>
        <authorList>
            <person name="Xiao L."/>
            <person name="Yang G."/>
            <person name="Zhang L."/>
            <person name="Yang X."/>
            <person name="Zhao S."/>
            <person name="Ji Z."/>
            <person name="Zhou Q."/>
            <person name="Hu M."/>
            <person name="Wang Y."/>
            <person name="Chen M."/>
            <person name="Xu Y."/>
            <person name="Jin H."/>
            <person name="Xiao X."/>
            <person name="Hu G."/>
            <person name="Bao F."/>
            <person name="Hu Y."/>
            <person name="Wan P."/>
            <person name="Li L."/>
            <person name="Deng X."/>
            <person name="Kuang T."/>
            <person name="Xiang C."/>
            <person name="Zhu J.K."/>
            <person name="Oliver M.J."/>
            <person name="He Y."/>
        </authorList>
    </citation>
    <scope>NUCLEOTIDE SEQUENCE [LARGE SCALE GENOMIC DNA]</scope>
    <source>
        <strain evidence="2">cv. XS01</strain>
    </source>
</reference>
<dbReference type="Proteomes" id="UP000250235">
    <property type="component" value="Unassembled WGS sequence"/>
</dbReference>
<sequence>MLCLKGRIELMELVAPIGSQHDAVPSQGRAGGSSRCCSFPAPHQRVRETQYRPFQQTCPSRFGQSSQLQFSGPQHAQVNAMTSEQSEDTPVGVIAADALFITSRRILFIATGLLATGFSCDWFSCDWFSCDWFLLRLVCLRLVSLATSFSCDWFDCDRFLLRLVSLATGFSCDWFACDWFLLRLVPVSLATSSYQRLLLSVACFSTFESFP</sequence>
<evidence type="ECO:0000313" key="2">
    <source>
        <dbReference type="Proteomes" id="UP000250235"/>
    </source>
</evidence>
<evidence type="ECO:0000313" key="1">
    <source>
        <dbReference type="EMBL" id="KZV49723.1"/>
    </source>
</evidence>
<dbReference type="EMBL" id="KQ992984">
    <property type="protein sequence ID" value="KZV49723.1"/>
    <property type="molecule type" value="Genomic_DNA"/>
</dbReference>
<name>A0A2Z7CSE6_9LAMI</name>
<keyword evidence="2" id="KW-1185">Reference proteome</keyword>